<dbReference type="Proteomes" id="UP000183832">
    <property type="component" value="Unassembled WGS sequence"/>
</dbReference>
<dbReference type="EMBL" id="CVRI01000014">
    <property type="protein sequence ID" value="CRK89884.1"/>
    <property type="molecule type" value="Genomic_DNA"/>
</dbReference>
<sequence length="184" mass="21278">MKSNLSITLMKDFVFSWKSLPVIQHYHQSQVGASPKDNKKNYFKLKIFAKRLSMNLEVISVIINSWKWDKIVHTLENINDLKAALEFNLFLKLDDDNAHRFFQLADRHNCSEAFKNECFDVLKSTTTILKNLRNVKPELIKRTATKAVATKSSPNYRASGKVSDNCEQLPVVVFRRVDRPYGTI</sequence>
<protein>
    <submittedName>
        <fullName evidence="1">CLUMA_CG003548, isoform A</fullName>
    </submittedName>
</protein>
<accession>A0A1J1HR68</accession>
<evidence type="ECO:0000313" key="1">
    <source>
        <dbReference type="EMBL" id="CRK89884.1"/>
    </source>
</evidence>
<keyword evidence="2" id="KW-1185">Reference proteome</keyword>
<reference evidence="1 2" key="1">
    <citation type="submission" date="2015-04" db="EMBL/GenBank/DDBJ databases">
        <authorList>
            <person name="Syromyatnikov M.Y."/>
            <person name="Popov V.N."/>
        </authorList>
    </citation>
    <scope>NUCLEOTIDE SEQUENCE [LARGE SCALE GENOMIC DNA]</scope>
</reference>
<proteinExistence type="predicted"/>
<organism evidence="1 2">
    <name type="scientific">Clunio marinus</name>
    <dbReference type="NCBI Taxonomy" id="568069"/>
    <lineage>
        <taxon>Eukaryota</taxon>
        <taxon>Metazoa</taxon>
        <taxon>Ecdysozoa</taxon>
        <taxon>Arthropoda</taxon>
        <taxon>Hexapoda</taxon>
        <taxon>Insecta</taxon>
        <taxon>Pterygota</taxon>
        <taxon>Neoptera</taxon>
        <taxon>Endopterygota</taxon>
        <taxon>Diptera</taxon>
        <taxon>Nematocera</taxon>
        <taxon>Chironomoidea</taxon>
        <taxon>Chironomidae</taxon>
        <taxon>Clunio</taxon>
    </lineage>
</organism>
<evidence type="ECO:0000313" key="2">
    <source>
        <dbReference type="Proteomes" id="UP000183832"/>
    </source>
</evidence>
<dbReference type="OrthoDB" id="7492888at2759"/>
<dbReference type="AlphaFoldDB" id="A0A1J1HR68"/>
<gene>
    <name evidence="1" type="ORF">CLUMA_CG003548</name>
</gene>
<name>A0A1J1HR68_9DIPT</name>